<gene>
    <name evidence="2" type="ORF">B0H17DRAFT_1196941</name>
</gene>
<dbReference type="EMBL" id="JARKIE010000026">
    <property type="protein sequence ID" value="KAJ7698371.1"/>
    <property type="molecule type" value="Genomic_DNA"/>
</dbReference>
<evidence type="ECO:0000313" key="3">
    <source>
        <dbReference type="Proteomes" id="UP001221757"/>
    </source>
</evidence>
<name>A0AAD7DRZ7_MYCRO</name>
<proteinExistence type="predicted"/>
<comment type="caution">
    <text evidence="2">The sequence shown here is derived from an EMBL/GenBank/DDBJ whole genome shotgun (WGS) entry which is preliminary data.</text>
</comment>
<reference evidence="2" key="1">
    <citation type="submission" date="2023-03" db="EMBL/GenBank/DDBJ databases">
        <title>Massive genome expansion in bonnet fungi (Mycena s.s.) driven by repeated elements and novel gene families across ecological guilds.</title>
        <authorList>
            <consortium name="Lawrence Berkeley National Laboratory"/>
            <person name="Harder C.B."/>
            <person name="Miyauchi S."/>
            <person name="Viragh M."/>
            <person name="Kuo A."/>
            <person name="Thoen E."/>
            <person name="Andreopoulos B."/>
            <person name="Lu D."/>
            <person name="Skrede I."/>
            <person name="Drula E."/>
            <person name="Henrissat B."/>
            <person name="Morin E."/>
            <person name="Kohler A."/>
            <person name="Barry K."/>
            <person name="LaButti K."/>
            <person name="Morin E."/>
            <person name="Salamov A."/>
            <person name="Lipzen A."/>
            <person name="Mereny Z."/>
            <person name="Hegedus B."/>
            <person name="Baldrian P."/>
            <person name="Stursova M."/>
            <person name="Weitz H."/>
            <person name="Taylor A."/>
            <person name="Grigoriev I.V."/>
            <person name="Nagy L.G."/>
            <person name="Martin F."/>
            <person name="Kauserud H."/>
        </authorList>
    </citation>
    <scope>NUCLEOTIDE SEQUENCE</scope>
    <source>
        <strain evidence="2">CBHHK067</strain>
    </source>
</reference>
<dbReference type="Proteomes" id="UP001221757">
    <property type="component" value="Unassembled WGS sequence"/>
</dbReference>
<accession>A0AAD7DRZ7</accession>
<evidence type="ECO:0000313" key="2">
    <source>
        <dbReference type="EMBL" id="KAJ7698371.1"/>
    </source>
</evidence>
<evidence type="ECO:0000256" key="1">
    <source>
        <dbReference type="SAM" id="MobiDB-lite"/>
    </source>
</evidence>
<dbReference type="InterPro" id="IPR036691">
    <property type="entry name" value="Endo/exonu/phosph_ase_sf"/>
</dbReference>
<organism evidence="2 3">
    <name type="scientific">Mycena rosella</name>
    <name type="common">Pink bonnet</name>
    <name type="synonym">Agaricus rosellus</name>
    <dbReference type="NCBI Taxonomy" id="1033263"/>
    <lineage>
        <taxon>Eukaryota</taxon>
        <taxon>Fungi</taxon>
        <taxon>Dikarya</taxon>
        <taxon>Basidiomycota</taxon>
        <taxon>Agaricomycotina</taxon>
        <taxon>Agaricomycetes</taxon>
        <taxon>Agaricomycetidae</taxon>
        <taxon>Agaricales</taxon>
        <taxon>Marasmiineae</taxon>
        <taxon>Mycenaceae</taxon>
        <taxon>Mycena</taxon>
    </lineage>
</organism>
<sequence length="420" mass="45508">MNVFNHLLSSLDKLDVLLGCGDLVESSLKTFKAGILAEVAAMTSRVPVSAAAPSYASTTATPTNAPHPPAPAQPNLPPRKEILALPLPEIRAKIAAAIAATGIDKLKGIVPHAVKVLPRKHLLIVAETEKVATLLKQSASFWMPHFAKHGSLVVPKCMIMVDAVPLSFKPSAPMAKAELYTHNHGDITSKASSLLMTFSDTISADRSIAQGLVVESSICYPYRYEEPPLFCFHCQLPGHTQLQCKQSGNDASTTLRAAPTAPESTLRTTVTAPPGSKNVACSTSTTTAEFSSTPTSTLTLPVTTPPPYSRVYYYLSPCTLPLHLPFPMNCTPIPYTVDTLRILSLNTHKCYGVLISLLNSTDPKDYDVMCIQEPPPDLNKFPSLSPPHWDRVLPSLRTTSPNTSLHEQDHPFLFIFSEHN</sequence>
<dbReference type="AlphaFoldDB" id="A0AAD7DRZ7"/>
<feature type="region of interest" description="Disordered" evidence="1">
    <location>
        <begin position="56"/>
        <end position="78"/>
    </location>
</feature>
<keyword evidence="3" id="KW-1185">Reference proteome</keyword>
<dbReference type="SUPFAM" id="SSF56219">
    <property type="entry name" value="DNase I-like"/>
    <property type="match status" value="1"/>
</dbReference>
<protein>
    <submittedName>
        <fullName evidence="2">Uncharacterized protein</fullName>
    </submittedName>
</protein>
<feature type="region of interest" description="Disordered" evidence="1">
    <location>
        <begin position="253"/>
        <end position="279"/>
    </location>
</feature>
<feature type="compositionally biased region" description="Polar residues" evidence="1">
    <location>
        <begin position="262"/>
        <end position="271"/>
    </location>
</feature>
<feature type="compositionally biased region" description="Pro residues" evidence="1">
    <location>
        <begin position="65"/>
        <end position="77"/>
    </location>
</feature>